<dbReference type="Pfam" id="PF17170">
    <property type="entry name" value="DUF5128"/>
    <property type="match status" value="1"/>
</dbReference>
<evidence type="ECO:0000313" key="2">
    <source>
        <dbReference type="EMBL" id="HIR62011.1"/>
    </source>
</evidence>
<protein>
    <submittedName>
        <fullName evidence="2">6-bladed beta-propeller</fullName>
    </submittedName>
</protein>
<evidence type="ECO:0000313" key="3">
    <source>
        <dbReference type="Proteomes" id="UP000886744"/>
    </source>
</evidence>
<feature type="signal peptide" evidence="1">
    <location>
        <begin position="1"/>
        <end position="26"/>
    </location>
</feature>
<reference evidence="2" key="1">
    <citation type="submission" date="2020-10" db="EMBL/GenBank/DDBJ databases">
        <authorList>
            <person name="Gilroy R."/>
        </authorList>
    </citation>
    <scope>NUCLEOTIDE SEQUENCE</scope>
    <source>
        <strain evidence="2">ChiHjej13B12-12457</strain>
    </source>
</reference>
<gene>
    <name evidence="2" type="ORF">IAC94_00605</name>
</gene>
<reference evidence="2" key="2">
    <citation type="journal article" date="2021" name="PeerJ">
        <title>Extensive microbial diversity within the chicken gut microbiome revealed by metagenomics and culture.</title>
        <authorList>
            <person name="Gilroy R."/>
            <person name="Ravi A."/>
            <person name="Getino M."/>
            <person name="Pursley I."/>
            <person name="Horton D.L."/>
            <person name="Alikhan N.F."/>
            <person name="Baker D."/>
            <person name="Gharbi K."/>
            <person name="Hall N."/>
            <person name="Watson M."/>
            <person name="Adriaenssens E.M."/>
            <person name="Foster-Nyarko E."/>
            <person name="Jarju S."/>
            <person name="Secka A."/>
            <person name="Antonio M."/>
            <person name="Oren A."/>
            <person name="Chaudhuri R.R."/>
            <person name="La Ragione R."/>
            <person name="Hildebrand F."/>
            <person name="Pallen M.J."/>
        </authorList>
    </citation>
    <scope>NUCLEOTIDE SEQUENCE</scope>
    <source>
        <strain evidence="2">ChiHjej13B12-12457</strain>
    </source>
</reference>
<keyword evidence="1" id="KW-0732">Signal</keyword>
<dbReference type="EMBL" id="DVHI01000013">
    <property type="protein sequence ID" value="HIR62011.1"/>
    <property type="molecule type" value="Genomic_DNA"/>
</dbReference>
<name>A0A9D1E025_9BACT</name>
<evidence type="ECO:0000256" key="1">
    <source>
        <dbReference type="SAM" id="SignalP"/>
    </source>
</evidence>
<organism evidence="2 3">
    <name type="scientific">Candidatus Coprenecus avistercoris</name>
    <dbReference type="NCBI Taxonomy" id="2840730"/>
    <lineage>
        <taxon>Bacteria</taxon>
        <taxon>Pseudomonadati</taxon>
        <taxon>Bacteroidota</taxon>
        <taxon>Bacteroidia</taxon>
        <taxon>Bacteroidales</taxon>
        <taxon>Rikenellaceae</taxon>
        <taxon>Rikenellaceae incertae sedis</taxon>
        <taxon>Candidatus Coprenecus</taxon>
    </lineage>
</organism>
<feature type="chain" id="PRO_5039016978" evidence="1">
    <location>
        <begin position="27"/>
        <end position="403"/>
    </location>
</feature>
<dbReference type="PROSITE" id="PS51257">
    <property type="entry name" value="PROKAR_LIPOPROTEIN"/>
    <property type="match status" value="1"/>
</dbReference>
<sequence>MKTKAFLSTRCLCAAMTGFLMLTAVSCGQKDNGTGLVSVKYSQLPQGEDLMLSELVGEPEFIVLDSDTAVAYTPMAWINVSDNYISTYSIAPRTPLKLFDRSTGKFLRTYGAIGRGPGEFLQISSVQIDEAGGRIWMRTYPDINQLHAYDIATGEMEDVPLAYSTDDGSWLDYSFSVDGRERNITVAVLPEDNGCPALAWCQDYEGNVLWEIPRTYSLPEDNRVVLETDRNVPGMLDVFRSSTNTMQDTAYLVGRGKIHPLFTVSFGQTEQSGSGYKDDNYKYSGMVLPDYVVMNVSKQGKSVIKEGVLHINVESLPGVILDRRTGEVYLGELVNDLVDGSFAEEFKDGCLVVRSDAVSFMENGRTALESGSLSDAARARISEILSVLSEEDNDVLMIAPLNK</sequence>
<comment type="caution">
    <text evidence="2">The sequence shown here is derived from an EMBL/GenBank/DDBJ whole genome shotgun (WGS) entry which is preliminary data.</text>
</comment>
<dbReference type="AlphaFoldDB" id="A0A9D1E025"/>
<dbReference type="Proteomes" id="UP000886744">
    <property type="component" value="Unassembled WGS sequence"/>
</dbReference>
<proteinExistence type="predicted"/>
<accession>A0A9D1E025</accession>